<feature type="binding site" evidence="5">
    <location>
        <position position="103"/>
    </location>
    <ligand>
        <name>substrate</name>
    </ligand>
</feature>
<evidence type="ECO:0000313" key="8">
    <source>
        <dbReference type="Proteomes" id="UP000514509"/>
    </source>
</evidence>
<dbReference type="InterPro" id="IPR026263">
    <property type="entry name" value="Alkaline_phosphatase_prok"/>
</dbReference>
<dbReference type="RefSeq" id="WP_182411542.1">
    <property type="nucleotide sequence ID" value="NZ_CP055153.1"/>
</dbReference>
<accession>A0A7L7L8L7</accession>
<dbReference type="Proteomes" id="UP000514509">
    <property type="component" value="Chromosome"/>
</dbReference>
<gene>
    <name evidence="7" type="ORF">HUW48_13985</name>
</gene>
<feature type="signal peptide" evidence="6">
    <location>
        <begin position="1"/>
        <end position="19"/>
    </location>
</feature>
<feature type="binding site" evidence="5">
    <location>
        <begin position="164"/>
        <end position="166"/>
    </location>
    <ligand>
        <name>substrate</name>
    </ligand>
</feature>
<feature type="active site" description="Phosphothreonine intermediate" evidence="4">
    <location>
        <position position="82"/>
    </location>
</feature>
<dbReference type="Gene3D" id="3.30.1360.150">
    <property type="match status" value="1"/>
</dbReference>
<evidence type="ECO:0000256" key="2">
    <source>
        <dbReference type="ARBA" id="ARBA00022723"/>
    </source>
</evidence>
<dbReference type="SUPFAM" id="SSF53649">
    <property type="entry name" value="Alkaline phosphatase-like"/>
    <property type="match status" value="1"/>
</dbReference>
<dbReference type="CDD" id="cd16016">
    <property type="entry name" value="AP-SPAP"/>
    <property type="match status" value="1"/>
</dbReference>
<dbReference type="PANTHER" id="PTHR10151:SF120">
    <property type="entry name" value="BIS(5'-ADENOSYL)-TRIPHOSPHATASE"/>
    <property type="match status" value="1"/>
</dbReference>
<dbReference type="PANTHER" id="PTHR10151">
    <property type="entry name" value="ECTONUCLEOTIDE PYROPHOSPHATASE/PHOSPHODIESTERASE"/>
    <property type="match status" value="1"/>
</dbReference>
<dbReference type="Pfam" id="PF01663">
    <property type="entry name" value="Phosphodiest"/>
    <property type="match status" value="1"/>
</dbReference>
<evidence type="ECO:0000256" key="5">
    <source>
        <dbReference type="PIRSR" id="PIRSR031924-51"/>
    </source>
</evidence>
<dbReference type="NCBIfam" id="NF042991">
    <property type="entry name" value="alk_phos_PafA"/>
    <property type="match status" value="1"/>
</dbReference>
<feature type="chain" id="PRO_5029601116" evidence="6">
    <location>
        <begin position="20"/>
        <end position="546"/>
    </location>
</feature>
<keyword evidence="2" id="KW-0479">Metal-binding</keyword>
<organism evidence="7 8">
    <name type="scientific">Adhaeribacter radiodurans</name>
    <dbReference type="NCBI Taxonomy" id="2745197"/>
    <lineage>
        <taxon>Bacteria</taxon>
        <taxon>Pseudomonadati</taxon>
        <taxon>Bacteroidota</taxon>
        <taxon>Cytophagia</taxon>
        <taxon>Cytophagales</taxon>
        <taxon>Hymenobacteraceae</taxon>
        <taxon>Adhaeribacter</taxon>
    </lineage>
</organism>
<proteinExistence type="predicted"/>
<dbReference type="PIRSF" id="PIRSF031924">
    <property type="entry name" value="Pi-irrepressible_AP"/>
    <property type="match status" value="1"/>
</dbReference>
<keyword evidence="8" id="KW-1185">Reference proteome</keyword>
<evidence type="ECO:0000256" key="3">
    <source>
        <dbReference type="ARBA" id="ARBA00022729"/>
    </source>
</evidence>
<keyword evidence="3 6" id="KW-0732">Signal</keyword>
<name>A0A7L7L8L7_9BACT</name>
<dbReference type="InterPro" id="IPR002591">
    <property type="entry name" value="Phosphodiest/P_Trfase"/>
</dbReference>
<dbReference type="EMBL" id="CP055153">
    <property type="protein sequence ID" value="QMU29083.1"/>
    <property type="molecule type" value="Genomic_DNA"/>
</dbReference>
<dbReference type="InterPro" id="IPR017850">
    <property type="entry name" value="Alkaline_phosphatase_core_sf"/>
</dbReference>
<dbReference type="GO" id="GO:0004035">
    <property type="term" value="F:alkaline phosphatase activity"/>
    <property type="evidence" value="ECO:0007669"/>
    <property type="project" value="InterPro"/>
</dbReference>
<dbReference type="Gene3D" id="3.40.720.10">
    <property type="entry name" value="Alkaline Phosphatase, subunit A"/>
    <property type="match status" value="1"/>
</dbReference>
<reference evidence="7 8" key="2">
    <citation type="submission" date="2020-08" db="EMBL/GenBank/DDBJ databases">
        <title>Adhaeribacter dokdonensis sp. nov., isolated from the rhizosphere of Elymus tsukushiensis, a plant native to the Dokdo Islands, Republic of Korea.</title>
        <authorList>
            <person name="Ghim S.Y."/>
        </authorList>
    </citation>
    <scope>NUCLEOTIDE SEQUENCE [LARGE SCALE GENOMIC DNA]</scope>
    <source>
        <strain evidence="7 8">KUDC8001</strain>
    </source>
</reference>
<protein>
    <submittedName>
        <fullName evidence="7">Alkaline phosphatase family protein</fullName>
    </submittedName>
</protein>
<sequence>MKKNWLLLYCLLYFSPLFAQNKNSKNQALPRPKLVVGIMVDQMRWDYLYRYYDRYQPDGFKRMLNEGFSCENTYIPYIPTITAVGHSTVYTGSVPAFHGITGNDFTIQATGKNMYCTEDPTVQTVGSTSTAGKMSPRNLLVSTITDELRLATNFRSKVIGVALKDRGGILPAGHSANAAYWFDDATGNWITSTYYMADLPAWVKQFNAQKLPEKYLKQDWNTLYNSSTYVQSTPDDTPYEGKFSGTTAPTLPVKTSGMFSKDYGIIRSTPYGNTLTLDMARTAIENEKLGQGEVTDFLAVSCSSPDYIGHRFGVNAIETEDTYLRLDKDLANFFKYLDGKVGKGNYTVFLTADHAAAHNPKFLQDHKIPAGSWPSSALEAELNKQLEGKYKVKGLILGFDNFQVNLNNPAIAQNKLNESAIKQDCIDFLKGKPGLAYVLDLNKVQESTVPAILRDRIINGYNADRSGAIQIILQPAWLPGYTTGTGHGAWNAYDAHIPLVWMGWGIQAGKTNAVTHMTDIAATLAALLHIQEPNGNVGQPITQVLK</sequence>
<evidence type="ECO:0000256" key="1">
    <source>
        <dbReference type="ARBA" id="ARBA00022553"/>
    </source>
</evidence>
<dbReference type="GO" id="GO:0046872">
    <property type="term" value="F:metal ion binding"/>
    <property type="evidence" value="ECO:0007669"/>
    <property type="project" value="UniProtKB-KW"/>
</dbReference>
<dbReference type="KEGG" id="add:HUW48_13985"/>
<dbReference type="AlphaFoldDB" id="A0A7L7L8L7"/>
<reference evidence="7 8" key="1">
    <citation type="submission" date="2020-06" db="EMBL/GenBank/DDBJ databases">
        <authorList>
            <person name="Hwang Y.J."/>
        </authorList>
    </citation>
    <scope>NUCLEOTIDE SEQUENCE [LARGE SCALE GENOMIC DNA]</scope>
    <source>
        <strain evidence="7 8">KUDC8001</strain>
    </source>
</reference>
<keyword evidence="1 4" id="KW-0597">Phosphoprotein</keyword>
<evidence type="ECO:0000256" key="6">
    <source>
        <dbReference type="SAM" id="SignalP"/>
    </source>
</evidence>
<evidence type="ECO:0000256" key="4">
    <source>
        <dbReference type="PIRSR" id="PIRSR031924-50"/>
    </source>
</evidence>
<evidence type="ECO:0000313" key="7">
    <source>
        <dbReference type="EMBL" id="QMU29083.1"/>
    </source>
</evidence>